<evidence type="ECO:0000259" key="5">
    <source>
        <dbReference type="Pfam" id="PF00127"/>
    </source>
</evidence>
<evidence type="ECO:0000313" key="10">
    <source>
        <dbReference type="Proteomes" id="UP001390963"/>
    </source>
</evidence>
<dbReference type="EMBL" id="JAZBJM010000007">
    <property type="protein sequence ID" value="MEM0518903.1"/>
    <property type="molecule type" value="Genomic_DNA"/>
</dbReference>
<name>A0AB35YW70_9FLAO</name>
<dbReference type="InterPro" id="IPR000923">
    <property type="entry name" value="BlueCu_1"/>
</dbReference>
<evidence type="ECO:0000256" key="3">
    <source>
        <dbReference type="ARBA" id="ARBA00023008"/>
    </source>
</evidence>
<dbReference type="Gene3D" id="2.60.40.420">
    <property type="entry name" value="Cupredoxins - blue copper proteins"/>
    <property type="match status" value="1"/>
</dbReference>
<gene>
    <name evidence="8" type="ORF">VZD24_09740</name>
    <name evidence="7" type="ORF">VZD85_11100</name>
</gene>
<dbReference type="AlphaFoldDB" id="A0AB35YW70"/>
<evidence type="ECO:0000256" key="2">
    <source>
        <dbReference type="ARBA" id="ARBA00022729"/>
    </source>
</evidence>
<sequence length="196" mass="21638">MKTKLLLLALIGVFSVNAQNTYNLDWVMGIGSSVDLTIDQGDTVIWTWGDNAPHTVENEVGNSVETFNSGVISGMGETYAYTFTEVGDNRYFCGIHGANNMSGTITVREVLGVEDNNLSSISIYPNPSSSVINLEIPHNIQSGQITVYDVLGKQIYSDEFISNPRISINIAYWSQGNYFLKVVSGEYTITERFIKN</sequence>
<proteinExistence type="predicted"/>
<dbReference type="NCBIfam" id="TIGR04183">
    <property type="entry name" value="Por_Secre_tail"/>
    <property type="match status" value="1"/>
</dbReference>
<evidence type="ECO:0000313" key="9">
    <source>
        <dbReference type="Proteomes" id="UP001388259"/>
    </source>
</evidence>
<feature type="signal peptide" evidence="4">
    <location>
        <begin position="1"/>
        <end position="18"/>
    </location>
</feature>
<dbReference type="Proteomes" id="UP001390963">
    <property type="component" value="Unassembled WGS sequence"/>
</dbReference>
<keyword evidence="10" id="KW-1185">Reference proteome</keyword>
<reference evidence="7 10" key="1">
    <citation type="submission" date="2024-01" db="EMBL/GenBank/DDBJ databases">
        <title>Aequorivita flavus sp. nov., isolated from deep-sea sediment.</title>
        <authorList>
            <person name="Chen X."/>
        </authorList>
    </citation>
    <scope>NUCLEOTIDE SEQUENCE</scope>
    <source>
        <strain evidence="7">MCCC 1A16923</strain>
        <strain evidence="8 10">MCCC 1A16935</strain>
    </source>
</reference>
<dbReference type="Pfam" id="PF00127">
    <property type="entry name" value="Copper-bind"/>
    <property type="match status" value="1"/>
</dbReference>
<evidence type="ECO:0000256" key="4">
    <source>
        <dbReference type="SAM" id="SignalP"/>
    </source>
</evidence>
<dbReference type="GO" id="GO:0009055">
    <property type="term" value="F:electron transfer activity"/>
    <property type="evidence" value="ECO:0007669"/>
    <property type="project" value="InterPro"/>
</dbReference>
<dbReference type="Proteomes" id="UP001388259">
    <property type="component" value="Unassembled WGS sequence"/>
</dbReference>
<dbReference type="Gene3D" id="2.60.40.3080">
    <property type="match status" value="1"/>
</dbReference>
<accession>A0AB35YW70</accession>
<keyword evidence="2 4" id="KW-0732">Signal</keyword>
<feature type="chain" id="PRO_5044233240" evidence="4">
    <location>
        <begin position="19"/>
        <end position="196"/>
    </location>
</feature>
<evidence type="ECO:0000259" key="6">
    <source>
        <dbReference type="Pfam" id="PF18962"/>
    </source>
</evidence>
<evidence type="ECO:0000256" key="1">
    <source>
        <dbReference type="ARBA" id="ARBA00022723"/>
    </source>
</evidence>
<evidence type="ECO:0000313" key="8">
    <source>
        <dbReference type="EMBL" id="MEM0573799.1"/>
    </source>
</evidence>
<dbReference type="Pfam" id="PF18962">
    <property type="entry name" value="Por_Secre_tail"/>
    <property type="match status" value="1"/>
</dbReference>
<dbReference type="PANTHER" id="PTHR36507">
    <property type="entry name" value="BLL1555 PROTEIN"/>
    <property type="match status" value="1"/>
</dbReference>
<evidence type="ECO:0000313" key="7">
    <source>
        <dbReference type="EMBL" id="MEM0518903.1"/>
    </source>
</evidence>
<comment type="caution">
    <text evidence="7">The sequence shown here is derived from an EMBL/GenBank/DDBJ whole genome shotgun (WGS) entry which is preliminary data.</text>
</comment>
<dbReference type="InterPro" id="IPR026444">
    <property type="entry name" value="Secre_tail"/>
</dbReference>
<feature type="domain" description="Secretion system C-terminal sorting" evidence="6">
    <location>
        <begin position="123"/>
        <end position="194"/>
    </location>
</feature>
<keyword evidence="3" id="KW-0186">Copper</keyword>
<dbReference type="PANTHER" id="PTHR36507:SF1">
    <property type="entry name" value="BLL1555 PROTEIN"/>
    <property type="match status" value="1"/>
</dbReference>
<dbReference type="GO" id="GO:0005507">
    <property type="term" value="F:copper ion binding"/>
    <property type="evidence" value="ECO:0007669"/>
    <property type="project" value="InterPro"/>
</dbReference>
<keyword evidence="1" id="KW-0479">Metal-binding</keyword>
<feature type="domain" description="Blue (type 1) copper" evidence="5">
    <location>
        <begin position="35"/>
        <end position="107"/>
    </location>
</feature>
<dbReference type="InterPro" id="IPR052721">
    <property type="entry name" value="ET_Amicyanin"/>
</dbReference>
<dbReference type="SUPFAM" id="SSF49503">
    <property type="entry name" value="Cupredoxins"/>
    <property type="match status" value="1"/>
</dbReference>
<dbReference type="RefSeq" id="WP_342687590.1">
    <property type="nucleotide sequence ID" value="NZ_JAZBJM010000007.1"/>
</dbReference>
<dbReference type="InterPro" id="IPR008972">
    <property type="entry name" value="Cupredoxin"/>
</dbReference>
<protein>
    <submittedName>
        <fullName evidence="7">T9SS type A sorting domain-containing protein</fullName>
    </submittedName>
</protein>
<dbReference type="EMBL" id="JBANCF010000007">
    <property type="protein sequence ID" value="MEM0573799.1"/>
    <property type="molecule type" value="Genomic_DNA"/>
</dbReference>
<organism evidence="7 9">
    <name type="scientific">Aequorivita flava</name>
    <dbReference type="NCBI Taxonomy" id="3114371"/>
    <lineage>
        <taxon>Bacteria</taxon>
        <taxon>Pseudomonadati</taxon>
        <taxon>Bacteroidota</taxon>
        <taxon>Flavobacteriia</taxon>
        <taxon>Flavobacteriales</taxon>
        <taxon>Flavobacteriaceae</taxon>
        <taxon>Aequorivita</taxon>
    </lineage>
</organism>